<dbReference type="AlphaFoldDB" id="A0A1M6DV19"/>
<gene>
    <name evidence="1" type="ORF">SAMN05444363_1650</name>
</gene>
<evidence type="ECO:0000313" key="1">
    <source>
        <dbReference type="EMBL" id="SHI77094.1"/>
    </source>
</evidence>
<evidence type="ECO:0008006" key="3">
    <source>
        <dbReference type="Google" id="ProtNLM"/>
    </source>
</evidence>
<keyword evidence="2" id="KW-1185">Reference proteome</keyword>
<dbReference type="RefSeq" id="WP_073310297.1">
    <property type="nucleotide sequence ID" value="NZ_FQZI01000002.1"/>
</dbReference>
<accession>A0A1M6DV19</accession>
<dbReference type="PROSITE" id="PS51257">
    <property type="entry name" value="PROKAR_LIPOPROTEIN"/>
    <property type="match status" value="1"/>
</dbReference>
<protein>
    <recommendedName>
        <fullName evidence="3">Lipoprotein</fullName>
    </recommendedName>
</protein>
<evidence type="ECO:0000313" key="2">
    <source>
        <dbReference type="Proteomes" id="UP000184488"/>
    </source>
</evidence>
<sequence length="311" mass="36859">MKRIIFIFFLITISCKKEEKENIIQTNKIDEVQKFVEPKDKNIDKLFEQFIIAFNSNNPKKIDPFIDPKIGCLFSFKDGYYPILLFDYSIAKHIDWYKSKIYTTIESNDSPEYLGDLEFKKEAFFYKEYKNKFLFEDFNNDYVNISEEKFESHKEIKNKCNFIGYGISKNNRKIYNFYFSINKNSINLVAIDYEIVSDDSYADSSKKIIPFGSVEEVQAFIEEKQLFEDNKNHAYVDFSKREIIYCDFGDEPIQFSSYKISEIENINSKIKTRTIALIFSENQEDNFSLTLTNKGVIFKPPMGARPPYEYR</sequence>
<dbReference type="OrthoDB" id="1257395at2"/>
<proteinExistence type="predicted"/>
<dbReference type="STRING" id="415425.SAMN05444363_1650"/>
<dbReference type="Proteomes" id="UP000184488">
    <property type="component" value="Unassembled WGS sequence"/>
</dbReference>
<dbReference type="EMBL" id="FQZI01000002">
    <property type="protein sequence ID" value="SHI77094.1"/>
    <property type="molecule type" value="Genomic_DNA"/>
</dbReference>
<reference evidence="2" key="1">
    <citation type="submission" date="2016-11" db="EMBL/GenBank/DDBJ databases">
        <authorList>
            <person name="Varghese N."/>
            <person name="Submissions S."/>
        </authorList>
    </citation>
    <scope>NUCLEOTIDE SEQUENCE [LARGE SCALE GENOMIC DNA]</scope>
    <source>
        <strain evidence="2">DSM 18829</strain>
    </source>
</reference>
<organism evidence="1 2">
    <name type="scientific">Flavobacterium terrae</name>
    <dbReference type="NCBI Taxonomy" id="415425"/>
    <lineage>
        <taxon>Bacteria</taxon>
        <taxon>Pseudomonadati</taxon>
        <taxon>Bacteroidota</taxon>
        <taxon>Flavobacteriia</taxon>
        <taxon>Flavobacteriales</taxon>
        <taxon>Flavobacteriaceae</taxon>
        <taxon>Flavobacterium</taxon>
    </lineage>
</organism>
<name>A0A1M6DV19_9FLAO</name>